<evidence type="ECO:0000313" key="2">
    <source>
        <dbReference type="Proteomes" id="UP000836841"/>
    </source>
</evidence>
<protein>
    <submittedName>
        <fullName evidence="1">Uncharacterized protein</fullName>
    </submittedName>
</protein>
<dbReference type="Gene3D" id="1.25.10.10">
    <property type="entry name" value="Leucine-rich Repeat Variant"/>
    <property type="match status" value="1"/>
</dbReference>
<keyword evidence="2" id="KW-1185">Reference proteome</keyword>
<gene>
    <name evidence="1" type="ORF">TAV2_LOCUS17101</name>
</gene>
<dbReference type="EMBL" id="OU466861">
    <property type="protein sequence ID" value="CAH2065901.1"/>
    <property type="molecule type" value="Genomic_DNA"/>
</dbReference>
<dbReference type="Proteomes" id="UP000836841">
    <property type="component" value="Chromosome 5"/>
</dbReference>
<sequence>MAKNNVSDNAPLSRFGVLVAQLESIVASASQKNPDPLLCFEILSDLISALDEEHKESILIWQRKCEDALYSLVTLGARRPVRHLASVAMAKIISNGDSISIYSRASSLQGFLSDGKRNDPQRVAGAAQCLGELYRHFGRKITSGLVETTVIVTKLVKFNEDFVRQEAFILLHNALEGCGGTAAATAYSEAYRLITRFSTLDKSFVVRIAAARCLKAFANIGGPGLGTSEFDTLATYCVKGIEDSESSVRDAFAEALGSLLALGMHPEAHVQPRGKGPFPPAKKLEGGLQRHLILPFTKAVGSRARNKRFGLALSWAFFLQAIRIRYLDPDSELQDYSLHVMDMLRGDTSIDAHALACVLYILRVGVIDQMMEPSQRSFSVFLGKQLQSSDASPSMKIVALRALSYTLKTLGEVPHEFREFFDDTVGAALSHFLELFDILLSIQSQLCAAFISFTCHANLNVNDNPRVRVEAALTLRALAEVDPTCVGGLTSYAVTTVNALREGLSFEKGEKLKTDLASLHGQAATLAALVSISPGLSLGYPARLPRSVLEVSKKMLTESRRNITVASSEKEAGWLLLSSLLNSMPKEEFGDQDFDILILWADVFTGNPEQLIKQHTDLKSTLSVWSAAIDALTAFVRRFVSCDDGILLQPVLANLRSALSYVSAMANKRLPDVKTLVDILIIRILIAYQSIPDPSAYKSEHQQIIQLCTTPYRDPSGFEESSCLKALLDKRDAWLGPWIPGRDWFEDELRYFQGGEDGLAPSVWESKVSSFPLPETLKKTLVNQMVLCFGIMFASQDSHGMLSLLSGIQQCMKAGKKQQWRTASLTNICAGLLAGLKALHALRPQQLGTEVLSTGQAIFQSILTEGDICASQRRAACEGLGLLARLGNDIFTARMKEKKSGTDFLGLYVLIYL</sequence>
<dbReference type="PANTHER" id="PTHR46975:SF2">
    <property type="entry name" value="PROTEIN SWEETIE"/>
    <property type="match status" value="1"/>
</dbReference>
<name>A0AAU9SJG5_THLAR</name>
<accession>A0AAU9SJG5</accession>
<organism evidence="1 2">
    <name type="scientific">Thlaspi arvense</name>
    <name type="common">Field penny-cress</name>
    <dbReference type="NCBI Taxonomy" id="13288"/>
    <lineage>
        <taxon>Eukaryota</taxon>
        <taxon>Viridiplantae</taxon>
        <taxon>Streptophyta</taxon>
        <taxon>Embryophyta</taxon>
        <taxon>Tracheophyta</taxon>
        <taxon>Spermatophyta</taxon>
        <taxon>Magnoliopsida</taxon>
        <taxon>eudicotyledons</taxon>
        <taxon>Gunneridae</taxon>
        <taxon>Pentapetalae</taxon>
        <taxon>rosids</taxon>
        <taxon>malvids</taxon>
        <taxon>Brassicales</taxon>
        <taxon>Brassicaceae</taxon>
        <taxon>Thlaspideae</taxon>
        <taxon>Thlaspi</taxon>
    </lineage>
</organism>
<dbReference type="GO" id="GO:0005975">
    <property type="term" value="P:carbohydrate metabolic process"/>
    <property type="evidence" value="ECO:0007669"/>
    <property type="project" value="InterPro"/>
</dbReference>
<dbReference type="InterPro" id="IPR016024">
    <property type="entry name" value="ARM-type_fold"/>
</dbReference>
<dbReference type="InterPro" id="IPR044218">
    <property type="entry name" value="SWEETIE"/>
</dbReference>
<proteinExistence type="predicted"/>
<dbReference type="PANTHER" id="PTHR46975">
    <property type="entry name" value="PROTEIN SWEETIE"/>
    <property type="match status" value="1"/>
</dbReference>
<dbReference type="AlphaFoldDB" id="A0AAU9SJG5"/>
<dbReference type="FunFam" id="1.25.10.10:FF:001170">
    <property type="entry name" value="Protein SWEETIE"/>
    <property type="match status" value="1"/>
</dbReference>
<dbReference type="InterPro" id="IPR011989">
    <property type="entry name" value="ARM-like"/>
</dbReference>
<reference evidence="1 2" key="1">
    <citation type="submission" date="2022-03" db="EMBL/GenBank/DDBJ databases">
        <authorList>
            <person name="Nunn A."/>
            <person name="Chopra R."/>
            <person name="Nunn A."/>
            <person name="Contreras Garrido A."/>
        </authorList>
    </citation>
    <scope>NUCLEOTIDE SEQUENCE [LARGE SCALE GENOMIC DNA]</scope>
</reference>
<dbReference type="SUPFAM" id="SSF48371">
    <property type="entry name" value="ARM repeat"/>
    <property type="match status" value="1"/>
</dbReference>
<evidence type="ECO:0000313" key="1">
    <source>
        <dbReference type="EMBL" id="CAH2065901.1"/>
    </source>
</evidence>